<evidence type="ECO:0000256" key="1">
    <source>
        <dbReference type="SAM" id="MobiDB-lite"/>
    </source>
</evidence>
<dbReference type="AlphaFoldDB" id="A0A7M7GF27"/>
<sequence length="295" mass="33792">MKQQYSVNNNFKMKKSPLSTPSGSKGKKSYNWKSHEHKNRTGYSYVKSDSYQCTSPNGGQRQSGNDFIPLNISTPMPEQNRRHSSNWHGSGGRNHRNSGSGGFNHYRNNYHASPKSNFNNSYSPYKLLNKQFYNHKKGYQKDSRKQIDISYYLDMKSFLEDPWAELTKKLNESTETNEDEFPKLEQLFSPQSIYVDSEPNSECKSVTNVDNSCFSPESKNESSVDVNLGLNDTNISSVSRTESLIDIKFDNVRFNEESKNSSICNNNDNISENIRDENNVNNICISKTDIVQNFT</sequence>
<evidence type="ECO:0000313" key="4">
    <source>
        <dbReference type="RefSeq" id="XP_003251447.1"/>
    </source>
</evidence>
<dbReference type="RefSeq" id="XP_003251447.1">
    <property type="nucleotide sequence ID" value="XM_003251399.4"/>
</dbReference>
<dbReference type="OrthoDB" id="7689747at2759"/>
<dbReference type="KEGG" id="ame:100577324"/>
<dbReference type="GeneID" id="100577324"/>
<feature type="compositionally biased region" description="Polar residues" evidence="1">
    <location>
        <begin position="50"/>
        <end position="77"/>
    </location>
</feature>
<gene>
    <name evidence="4" type="primary">LOC100577324</name>
</gene>
<protein>
    <submittedName>
        <fullName evidence="4">Probable cyclin-dependent serine/threonine-protein kinase DDB_G0292550</fullName>
    </submittedName>
</protein>
<feature type="region of interest" description="Disordered" evidence="1">
    <location>
        <begin position="50"/>
        <end position="117"/>
    </location>
</feature>
<keyword evidence="4" id="KW-0418">Kinase</keyword>
<dbReference type="GO" id="GO:0016301">
    <property type="term" value="F:kinase activity"/>
    <property type="evidence" value="ECO:0007669"/>
    <property type="project" value="UniProtKB-KW"/>
</dbReference>
<accession>A0A8B6XVN6</accession>
<evidence type="ECO:0000313" key="2">
    <source>
        <dbReference type="EnsemblMetazoa" id="XP_003251447"/>
    </source>
</evidence>
<feature type="compositionally biased region" description="Polar residues" evidence="1">
    <location>
        <begin position="106"/>
        <end position="117"/>
    </location>
</feature>
<dbReference type="Pfam" id="PF15502">
    <property type="entry name" value="MPLKIP"/>
    <property type="match status" value="1"/>
</dbReference>
<dbReference type="EnsemblMetazoa" id="XM_003251399">
    <property type="protein sequence ID" value="XP_003251447"/>
    <property type="gene ID" value="LOC100577324"/>
</dbReference>
<feature type="region of interest" description="Disordered" evidence="1">
    <location>
        <begin position="1"/>
        <end position="38"/>
    </location>
</feature>
<organism evidence="2">
    <name type="scientific">Apis mellifera</name>
    <name type="common">Honeybee</name>
    <dbReference type="NCBI Taxonomy" id="7460"/>
    <lineage>
        <taxon>Eukaryota</taxon>
        <taxon>Metazoa</taxon>
        <taxon>Ecdysozoa</taxon>
        <taxon>Arthropoda</taxon>
        <taxon>Hexapoda</taxon>
        <taxon>Insecta</taxon>
        <taxon>Pterygota</taxon>
        <taxon>Neoptera</taxon>
        <taxon>Endopterygota</taxon>
        <taxon>Hymenoptera</taxon>
        <taxon>Apocrita</taxon>
        <taxon>Aculeata</taxon>
        <taxon>Apoidea</taxon>
        <taxon>Anthophila</taxon>
        <taxon>Apidae</taxon>
        <taxon>Apis</taxon>
    </lineage>
</organism>
<evidence type="ECO:0000313" key="3">
    <source>
        <dbReference type="Proteomes" id="UP000005203"/>
    </source>
</evidence>
<name>A0A7M7GF27_APIME</name>
<proteinExistence type="predicted"/>
<keyword evidence="3" id="KW-1185">Reference proteome</keyword>
<keyword evidence="4" id="KW-0808">Transferase</keyword>
<dbReference type="Proteomes" id="UP000005203">
    <property type="component" value="Linkage group LG3"/>
</dbReference>
<feature type="compositionally biased region" description="Polar residues" evidence="1">
    <location>
        <begin position="1"/>
        <end position="23"/>
    </location>
</feature>
<reference evidence="4" key="2">
    <citation type="submission" date="2025-04" db="UniProtKB">
        <authorList>
            <consortium name="RefSeq"/>
        </authorList>
    </citation>
    <scope>IDENTIFICATION</scope>
    <source>
        <strain evidence="4">DH4</strain>
        <tissue evidence="4">Whole body</tissue>
    </source>
</reference>
<reference evidence="2" key="1">
    <citation type="submission" date="2021-01" db="UniProtKB">
        <authorList>
            <consortium name="EnsemblMetazoa"/>
        </authorList>
    </citation>
    <scope>IDENTIFICATION</scope>
    <source>
        <strain evidence="2">DH4</strain>
    </source>
</reference>
<accession>A0A7M7GF27</accession>
<feature type="compositionally biased region" description="Basic residues" evidence="1">
    <location>
        <begin position="25"/>
        <end position="38"/>
    </location>
</feature>
<dbReference type="InterPro" id="IPR028265">
    <property type="entry name" value="TTDN1/SICKLE"/>
</dbReference>